<dbReference type="InParanoid" id="E3LM72"/>
<evidence type="ECO:0000256" key="1">
    <source>
        <dbReference type="SAM" id="MobiDB-lite"/>
    </source>
</evidence>
<keyword evidence="3" id="KW-1185">Reference proteome</keyword>
<organism evidence="3">
    <name type="scientific">Caenorhabditis remanei</name>
    <name type="common">Caenorhabditis vulgaris</name>
    <dbReference type="NCBI Taxonomy" id="31234"/>
    <lineage>
        <taxon>Eukaryota</taxon>
        <taxon>Metazoa</taxon>
        <taxon>Ecdysozoa</taxon>
        <taxon>Nematoda</taxon>
        <taxon>Chromadorea</taxon>
        <taxon>Rhabditida</taxon>
        <taxon>Rhabditina</taxon>
        <taxon>Rhabditomorpha</taxon>
        <taxon>Rhabditoidea</taxon>
        <taxon>Rhabditidae</taxon>
        <taxon>Peloderinae</taxon>
        <taxon>Caenorhabditis</taxon>
    </lineage>
</organism>
<dbReference type="Proteomes" id="UP000008281">
    <property type="component" value="Unassembled WGS sequence"/>
</dbReference>
<reference evidence="2" key="1">
    <citation type="submission" date="2007-07" db="EMBL/GenBank/DDBJ databases">
        <title>PCAP assembly of the Caenorhabditis remanei genome.</title>
        <authorList>
            <consortium name="The Caenorhabditis remanei Sequencing Consortium"/>
            <person name="Wilson R.K."/>
        </authorList>
    </citation>
    <scope>NUCLEOTIDE SEQUENCE [LARGE SCALE GENOMIC DNA]</scope>
    <source>
        <strain evidence="2">PB4641</strain>
    </source>
</reference>
<gene>
    <name evidence="2" type="ORF">CRE_28080</name>
</gene>
<sequence length="34" mass="4259">MAKRRRTPRSFERKLRPGHQKKRKRAVMEVPRDR</sequence>
<evidence type="ECO:0000313" key="3">
    <source>
        <dbReference type="Proteomes" id="UP000008281"/>
    </source>
</evidence>
<feature type="compositionally biased region" description="Basic residues" evidence="1">
    <location>
        <begin position="16"/>
        <end position="25"/>
    </location>
</feature>
<proteinExistence type="predicted"/>
<evidence type="ECO:0000313" key="2">
    <source>
        <dbReference type="EMBL" id="EFP02994.1"/>
    </source>
</evidence>
<dbReference type="HOGENOM" id="CLU_3377584_0_0_1"/>
<name>E3LM72_CAERE</name>
<dbReference type="AlphaFoldDB" id="E3LM72"/>
<feature type="region of interest" description="Disordered" evidence="1">
    <location>
        <begin position="1"/>
        <end position="34"/>
    </location>
</feature>
<protein>
    <submittedName>
        <fullName evidence="2">Uncharacterized protein</fullName>
    </submittedName>
</protein>
<accession>E3LM72</accession>
<dbReference type="EMBL" id="DS268411">
    <property type="protein sequence ID" value="EFP02994.1"/>
    <property type="molecule type" value="Genomic_DNA"/>
</dbReference>